<feature type="domain" description="DUF4007" evidence="1">
    <location>
        <begin position="12"/>
        <end position="285"/>
    </location>
</feature>
<gene>
    <name evidence="2" type="ORF">EBB54_26125</name>
</gene>
<evidence type="ECO:0000313" key="3">
    <source>
        <dbReference type="Proteomes" id="UP000274920"/>
    </source>
</evidence>
<dbReference type="AlphaFoldDB" id="A0A426DNT1"/>
<accession>A0A426DNT1</accession>
<protein>
    <submittedName>
        <fullName evidence="2">DUF4007 family protein</fullName>
    </submittedName>
</protein>
<proteinExistence type="predicted"/>
<evidence type="ECO:0000259" key="1">
    <source>
        <dbReference type="Pfam" id="PF13182"/>
    </source>
</evidence>
<dbReference type="EMBL" id="RHJS01000002">
    <property type="protein sequence ID" value="RRK34422.1"/>
    <property type="molecule type" value="Genomic_DNA"/>
</dbReference>
<dbReference type="InterPro" id="IPR025248">
    <property type="entry name" value="DUF4007"/>
</dbReference>
<keyword evidence="3" id="KW-1185">Reference proteome</keyword>
<evidence type="ECO:0000313" key="2">
    <source>
        <dbReference type="EMBL" id="RRK34422.1"/>
    </source>
</evidence>
<sequence>MAVKKVKFKLQGHEKFALREGWVNKALIIIPDAPEVFLRKDATDMFGIGSNMVKSLRYWMRAFGLTIEKRSAGVELTERGKLIAKYDPYLEDPFTLWIMHSYISKNKEEATTWFMYFNHCDADELKKSEIEAILLREVKKYVAGQNFSEKSLSNDVDVLLNMYSKNKEKSDPEDKGISPFSQLALIKNIDGKYIKNHPNKKSLSEMIVLYELILMSKDSEGVSIEKAVYGENGLANIYNLTSVMANDYFDRLDAAGYIHVNRTAGLDMIYFMQKKQELNILEDYYKNR</sequence>
<comment type="caution">
    <text evidence="2">The sequence shown here is derived from an EMBL/GenBank/DDBJ whole genome shotgun (WGS) entry which is preliminary data.</text>
</comment>
<reference evidence="2" key="1">
    <citation type="submission" date="2018-10" db="EMBL/GenBank/DDBJ databases">
        <title>Schaedlerella arabinophila gen. nov. sp. nov., isolated from the mouse intestinal tract and comparative analysis with the genome of the closely related altered Schaedler flora strain ASF502.</title>
        <authorList>
            <person name="Miyake S."/>
            <person name="Soh M."/>
            <person name="Seedorf H."/>
        </authorList>
    </citation>
    <scope>NUCLEOTIDE SEQUENCE [LARGE SCALE GENOMIC DNA]</scope>
    <source>
        <strain evidence="2">DSM 106076</strain>
    </source>
</reference>
<dbReference type="Pfam" id="PF13182">
    <property type="entry name" value="DUF4007"/>
    <property type="match status" value="1"/>
</dbReference>
<organism evidence="2 3">
    <name type="scientific">Schaedlerella arabinosiphila</name>
    <dbReference type="NCBI Taxonomy" id="2044587"/>
    <lineage>
        <taxon>Bacteria</taxon>
        <taxon>Bacillati</taxon>
        <taxon>Bacillota</taxon>
        <taxon>Clostridia</taxon>
        <taxon>Lachnospirales</taxon>
        <taxon>Lachnospiraceae</taxon>
        <taxon>Schaedlerella</taxon>
    </lineage>
</organism>
<dbReference type="RefSeq" id="WP_125129552.1">
    <property type="nucleotide sequence ID" value="NZ_RHJS01000002.1"/>
</dbReference>
<dbReference type="Proteomes" id="UP000274920">
    <property type="component" value="Unassembled WGS sequence"/>
</dbReference>
<name>A0A426DNT1_9FIRM</name>